<protein>
    <submittedName>
        <fullName evidence="1">Uncharacterized protein</fullName>
    </submittedName>
</protein>
<sequence>MKNFLIYYLFITLSIIVNSCSTGYNDESSKFSIVLAEVTAITTPTTDTTPDYTFSSTESGAITYGGSCSSSTTSAIYGNNTITLDSLSDGTYSDCTITVDTAESKLISSLTMTSFTVDSTAATLTEVTAVTTPTNDTTPNYTFSSSEAGTITYGGSCSSSTTSATTDNNTITLNTLSERTYSDCTITVTDNSSNSVTLNISSFVVDTTAPTVAEVTAVTTPTNNNKTPEYKFSSSEAGTITYGGSCSSSTTSATTDNNTITFSTLDNGTYSNCTITVTDSAVNVSNTLTITAFTVDYWQLIARQADINAQEFDSGAKTSFLEHEDDPSNSTFMSIGNLTASDYVSDGKYKFKLVWGGETNVEDLSIKEIIWTQTSWLTDDTTVVEGLQEIDEGTSDFIDATGSSFDGLLKSTDDCVLDGNEGSGWYHCVGMARGQWHGGIPGPRSKIATSMHLYIWVP</sequence>
<accession>E7C725</accession>
<name>E7C725_9BACT</name>
<dbReference type="EMBL" id="GU568009">
    <property type="protein sequence ID" value="ADI23249.1"/>
    <property type="molecule type" value="Genomic_DNA"/>
</dbReference>
<proteinExistence type="predicted"/>
<dbReference type="AlphaFoldDB" id="E7C725"/>
<reference evidence="1" key="1">
    <citation type="submission" date="2010-01" db="EMBL/GenBank/DDBJ databases">
        <title>Genome fragments of uncultured bacteria from the North Pacific subtropical Gyre.</title>
        <authorList>
            <person name="Pham V.D."/>
            <person name="Delong E.F."/>
        </authorList>
    </citation>
    <scope>NUCLEOTIDE SEQUENCE</scope>
</reference>
<evidence type="ECO:0000313" key="1">
    <source>
        <dbReference type="EMBL" id="ADI23249.1"/>
    </source>
</evidence>
<organism evidence="1">
    <name type="scientific">uncultured nuHF2 cluster bacterium HF0770_13K08</name>
    <dbReference type="NCBI Taxonomy" id="723591"/>
    <lineage>
        <taxon>Bacteria</taxon>
        <taxon>environmental samples</taxon>
    </lineage>
</organism>